<reference evidence="2 3" key="1">
    <citation type="submission" date="2017-03" db="EMBL/GenBank/DDBJ databases">
        <authorList>
            <person name="Afonso C.L."/>
            <person name="Miller P.J."/>
            <person name="Scott M.A."/>
            <person name="Spackman E."/>
            <person name="Goraichik I."/>
            <person name="Dimitrov K.M."/>
            <person name="Suarez D.L."/>
            <person name="Swayne D.E."/>
        </authorList>
    </citation>
    <scope>NUCLEOTIDE SEQUENCE [LARGE SCALE GENOMIC DNA]</scope>
    <source>
        <strain evidence="2">SB41UT1</strain>
    </source>
</reference>
<protein>
    <submittedName>
        <fullName evidence="2">Uncharacterized protein</fullName>
    </submittedName>
</protein>
<feature type="signal peptide" evidence="1">
    <location>
        <begin position="1"/>
        <end position="22"/>
    </location>
</feature>
<dbReference type="Proteomes" id="UP000196573">
    <property type="component" value="Unassembled WGS sequence"/>
</dbReference>
<feature type="chain" id="PRO_5012372024" evidence="1">
    <location>
        <begin position="23"/>
        <end position="121"/>
    </location>
</feature>
<name>A0A1X7APZ3_9GAMM</name>
<sequence length="121" mass="13316">MKTRVWLSAVAILASVGNPAFSETIDLTPDALSSGQNVILSGTIKDIDAFAVYPIEHFFNDGQFGEYYTYKLQTGVLTDGLLFYSKTERDTGDEVNINGRLVRYAPGKGTKGHGMLKLYED</sequence>
<accession>A0A1X7APZ3</accession>
<evidence type="ECO:0000256" key="1">
    <source>
        <dbReference type="SAM" id="SignalP"/>
    </source>
</evidence>
<dbReference type="EMBL" id="FWPT01000011">
    <property type="protein sequence ID" value="SMA50213.1"/>
    <property type="molecule type" value="Genomic_DNA"/>
</dbReference>
<dbReference type="RefSeq" id="WP_087112656.1">
    <property type="nucleotide sequence ID" value="NZ_CBCSCN010000013.1"/>
</dbReference>
<gene>
    <name evidence="2" type="ORF">EHSB41UT_04006</name>
</gene>
<proteinExistence type="predicted"/>
<dbReference type="AlphaFoldDB" id="A0A1X7APZ3"/>
<keyword evidence="1" id="KW-0732">Signal</keyword>
<evidence type="ECO:0000313" key="3">
    <source>
        <dbReference type="Proteomes" id="UP000196573"/>
    </source>
</evidence>
<evidence type="ECO:0000313" key="2">
    <source>
        <dbReference type="EMBL" id="SMA50213.1"/>
    </source>
</evidence>
<keyword evidence="3" id="KW-1185">Reference proteome</keyword>
<organism evidence="2 3">
    <name type="scientific">Parendozoicomonas haliclonae</name>
    <dbReference type="NCBI Taxonomy" id="1960125"/>
    <lineage>
        <taxon>Bacteria</taxon>
        <taxon>Pseudomonadati</taxon>
        <taxon>Pseudomonadota</taxon>
        <taxon>Gammaproteobacteria</taxon>
        <taxon>Oceanospirillales</taxon>
        <taxon>Endozoicomonadaceae</taxon>
        <taxon>Parendozoicomonas</taxon>
    </lineage>
</organism>